<keyword evidence="3" id="KW-1185">Reference proteome</keyword>
<accession>A0ABS9X3H7</accession>
<protein>
    <submittedName>
        <fullName evidence="2">GNAT family N-acetyltransferase</fullName>
    </submittedName>
</protein>
<evidence type="ECO:0000313" key="2">
    <source>
        <dbReference type="EMBL" id="MCI2284724.1"/>
    </source>
</evidence>
<feature type="domain" description="N-acetyltransferase" evidence="1">
    <location>
        <begin position="132"/>
        <end position="261"/>
    </location>
</feature>
<dbReference type="SUPFAM" id="SSF55729">
    <property type="entry name" value="Acyl-CoA N-acyltransferases (Nat)"/>
    <property type="match status" value="1"/>
</dbReference>
<evidence type="ECO:0000259" key="1">
    <source>
        <dbReference type="PROSITE" id="PS51186"/>
    </source>
</evidence>
<dbReference type="RefSeq" id="WP_242287196.1">
    <property type="nucleotide sequence ID" value="NZ_JAKKSL010000003.1"/>
</dbReference>
<evidence type="ECO:0000313" key="3">
    <source>
        <dbReference type="Proteomes" id="UP001139646"/>
    </source>
</evidence>
<dbReference type="InterPro" id="IPR000182">
    <property type="entry name" value="GNAT_dom"/>
</dbReference>
<organism evidence="2 3">
    <name type="scientific">Colwellia maritima</name>
    <dbReference type="NCBI Taxonomy" id="2912588"/>
    <lineage>
        <taxon>Bacteria</taxon>
        <taxon>Pseudomonadati</taxon>
        <taxon>Pseudomonadota</taxon>
        <taxon>Gammaproteobacteria</taxon>
        <taxon>Alteromonadales</taxon>
        <taxon>Colwelliaceae</taxon>
        <taxon>Colwellia</taxon>
    </lineage>
</organism>
<sequence>MDINQANIDNLTRLWKKYGVQIIDKNTQLIKNTSWPYRCWFDLPASGQNYLQLKHLDTTAIVPMWSEPENADIEEKENSNLSSQLFLTKQSSLEVELVKKGQCLFSQTAMYLAILPAVLFTIKDKIKLRKGFTVKLVTKTQELMAWVDIASKAFGYVIDQSVIESLMNDSEIRLLLAYDNDEAIATALMYKTGSIIGVHQVGVKPDVQGKGFSRLLMSELIVNCAEWQGTHVVLQASDAGKPLYDKLGFQAQFLINNYQRV</sequence>
<dbReference type="EMBL" id="JAKKSL010000003">
    <property type="protein sequence ID" value="MCI2284724.1"/>
    <property type="molecule type" value="Genomic_DNA"/>
</dbReference>
<reference evidence="2" key="1">
    <citation type="submission" date="2022-01" db="EMBL/GenBank/DDBJ databases">
        <title>Colwellia maritima, isolated from seawater.</title>
        <authorList>
            <person name="Kristyanto S."/>
            <person name="Jung J."/>
            <person name="Jeon C.O."/>
        </authorList>
    </citation>
    <scope>NUCLEOTIDE SEQUENCE</scope>
    <source>
        <strain evidence="2">MSW7</strain>
    </source>
</reference>
<dbReference type="InterPro" id="IPR016181">
    <property type="entry name" value="Acyl_CoA_acyltransferase"/>
</dbReference>
<gene>
    <name evidence="2" type="ORF">L3081_16680</name>
</gene>
<dbReference type="Gene3D" id="3.40.630.30">
    <property type="match status" value="1"/>
</dbReference>
<dbReference type="CDD" id="cd04301">
    <property type="entry name" value="NAT_SF"/>
    <property type="match status" value="1"/>
</dbReference>
<comment type="caution">
    <text evidence="2">The sequence shown here is derived from an EMBL/GenBank/DDBJ whole genome shotgun (WGS) entry which is preliminary data.</text>
</comment>
<proteinExistence type="predicted"/>
<dbReference type="Proteomes" id="UP001139646">
    <property type="component" value="Unassembled WGS sequence"/>
</dbReference>
<dbReference type="Pfam" id="PF13673">
    <property type="entry name" value="Acetyltransf_10"/>
    <property type="match status" value="1"/>
</dbReference>
<dbReference type="PROSITE" id="PS51186">
    <property type="entry name" value="GNAT"/>
    <property type="match status" value="1"/>
</dbReference>
<name>A0ABS9X3H7_9GAMM</name>